<evidence type="ECO:0000256" key="1">
    <source>
        <dbReference type="ARBA" id="ARBA00009283"/>
    </source>
</evidence>
<evidence type="ECO:0000313" key="8">
    <source>
        <dbReference type="EMBL" id="PWN98556.1"/>
    </source>
</evidence>
<evidence type="ECO:0000256" key="7">
    <source>
        <dbReference type="SAM" id="Phobius"/>
    </source>
</evidence>
<dbReference type="PANTHER" id="PTHR11782">
    <property type="entry name" value="ADENOSINE/GUANOSINE DIPHOSPHATASE"/>
    <property type="match status" value="1"/>
</dbReference>
<protein>
    <recommendedName>
        <fullName evidence="10">Nucleoside phosphatase GDA1/CD39</fullName>
    </recommendedName>
</protein>
<dbReference type="RefSeq" id="XP_025598835.1">
    <property type="nucleotide sequence ID" value="XM_025739778.1"/>
</dbReference>
<dbReference type="InterPro" id="IPR000407">
    <property type="entry name" value="GDA1_CD39_NTPase"/>
</dbReference>
<dbReference type="CDD" id="cd24039">
    <property type="entry name" value="ASKHA_NBD_YND1-like"/>
    <property type="match status" value="1"/>
</dbReference>
<evidence type="ECO:0000256" key="4">
    <source>
        <dbReference type="PIRSR" id="PIRSR600407-2"/>
    </source>
</evidence>
<dbReference type="GO" id="GO:0004382">
    <property type="term" value="F:GDP phosphatase activity"/>
    <property type="evidence" value="ECO:0007669"/>
    <property type="project" value="TreeGrafter"/>
</dbReference>
<dbReference type="OrthoDB" id="6372431at2759"/>
<evidence type="ECO:0000256" key="3">
    <source>
        <dbReference type="PIRSR" id="PIRSR600407-1"/>
    </source>
</evidence>
<keyword evidence="7" id="KW-1133">Transmembrane helix</keyword>
<dbReference type="PANTHER" id="PTHR11782:SF121">
    <property type="entry name" value="NUCLEOSIDE-DIPHOSPHATASE MIG-23"/>
    <property type="match status" value="1"/>
</dbReference>
<dbReference type="GeneID" id="37267324"/>
<dbReference type="EMBL" id="KZ819291">
    <property type="protein sequence ID" value="PWN98556.1"/>
    <property type="molecule type" value="Genomic_DNA"/>
</dbReference>
<feature type="compositionally biased region" description="Basic and acidic residues" evidence="6">
    <location>
        <begin position="499"/>
        <end position="511"/>
    </location>
</feature>
<feature type="region of interest" description="Disordered" evidence="6">
    <location>
        <begin position="926"/>
        <end position="950"/>
    </location>
</feature>
<dbReference type="GO" id="GO:0005524">
    <property type="term" value="F:ATP binding"/>
    <property type="evidence" value="ECO:0007669"/>
    <property type="project" value="UniProtKB-KW"/>
</dbReference>
<dbReference type="GO" id="GO:0017111">
    <property type="term" value="F:ribonucleoside triphosphate phosphatase activity"/>
    <property type="evidence" value="ECO:0007669"/>
    <property type="project" value="TreeGrafter"/>
</dbReference>
<dbReference type="Gene3D" id="3.30.420.40">
    <property type="match status" value="1"/>
</dbReference>
<feature type="compositionally biased region" description="Low complexity" evidence="6">
    <location>
        <begin position="793"/>
        <end position="811"/>
    </location>
</feature>
<dbReference type="GO" id="GO:0045134">
    <property type="term" value="F:UDP phosphatase activity"/>
    <property type="evidence" value="ECO:0007669"/>
    <property type="project" value="TreeGrafter"/>
</dbReference>
<proteinExistence type="inferred from homology"/>
<keyword evidence="7" id="KW-0472">Membrane</keyword>
<evidence type="ECO:0000313" key="9">
    <source>
        <dbReference type="Proteomes" id="UP000245946"/>
    </source>
</evidence>
<dbReference type="GO" id="GO:0046036">
    <property type="term" value="P:CTP metabolic process"/>
    <property type="evidence" value="ECO:0007669"/>
    <property type="project" value="TreeGrafter"/>
</dbReference>
<feature type="compositionally biased region" description="Low complexity" evidence="6">
    <location>
        <begin position="752"/>
        <end position="765"/>
    </location>
</feature>
<feature type="binding site" evidence="4">
    <location>
        <begin position="248"/>
        <end position="252"/>
    </location>
    <ligand>
        <name>ATP</name>
        <dbReference type="ChEBI" id="CHEBI:30616"/>
    </ligand>
</feature>
<reference evidence="8 9" key="1">
    <citation type="journal article" date="2018" name="Mol. Biol. Evol.">
        <title>Broad Genomic Sampling Reveals a Smut Pathogenic Ancestry of the Fungal Clade Ustilaginomycotina.</title>
        <authorList>
            <person name="Kijpornyongpan T."/>
            <person name="Mondo S.J."/>
            <person name="Barry K."/>
            <person name="Sandor L."/>
            <person name="Lee J."/>
            <person name="Lipzen A."/>
            <person name="Pangilinan J."/>
            <person name="LaButti K."/>
            <person name="Hainaut M."/>
            <person name="Henrissat B."/>
            <person name="Grigoriev I.V."/>
            <person name="Spatafora J.W."/>
            <person name="Aime M.C."/>
        </authorList>
    </citation>
    <scope>NUCLEOTIDE SEQUENCE [LARGE SCALE GENOMIC DNA]</scope>
    <source>
        <strain evidence="8 9">MCA 4186</strain>
    </source>
</reference>
<gene>
    <name evidence="8" type="ORF">FA09DRAFT_269222</name>
</gene>
<feature type="compositionally biased region" description="Polar residues" evidence="6">
    <location>
        <begin position="893"/>
        <end position="905"/>
    </location>
</feature>
<comment type="similarity">
    <text evidence="1 5">Belongs to the GDA1/CD39 NTPase family.</text>
</comment>
<evidence type="ECO:0000256" key="2">
    <source>
        <dbReference type="ARBA" id="ARBA00022801"/>
    </source>
</evidence>
<keyword evidence="9" id="KW-1185">Reference proteome</keyword>
<sequence>MAAPPRAGGASSRRAPMPPPLRPQPVASTSALAPAVSPGNWAASRRYAIVVDAGSSGSRMQVYSWRDARVDRAERMRAGNSTRVLPNVEKGTWDGSGDEWQWKVEPGLSSFGTHPQDLGAYLTPLLDHASTLIPEHAIADTPIYVLATAGMRLLPTAQSDAVLRETCRIIQRDTRFKIPRLAGCEQQVAIISGEEEGLLGWIAINYLMDGFHFPTSLPPSASAAATAGLAPQARPKAKSTFGFLDLGGASTQIAFEPAHPDGEELTKVTLRMLDGTDVASNVFVTTFLGYGTNRARERYVSVLEQAHNGTQLGASASLAASKAAVAVPTSTPQDLPASTRPGDLIRDPCLPDGLTLATGANATLLGTGSWEGCVQSLEPLLDKHALCARPPCLFHGVHVPKIEFSANHFVGVSEYWFSSNDVFGLGGVYDFVSFQKAARDFCSRPWQEIEAKYRAGTEWGAQVDLGRLRMQCFKSAWMTTVLHEGIGLPRLGEPGGAGDGEKHSDDAQEKADAKNLFQSVNDVNGLSVSWTLGKAVLEASRDIPPPPALGSPEAAPIVSDPGPPTWGNKFSPMWHRPGDAVASLPLPPLRAGGHSVSGAAALMALIGTILVAMMLCFIRGRSPRAIKRRTALREMLPPPLGSCMGLFARGSGGDSRRAGRGDYVLANMEEAGDAEHLGDYSDGEAGAGTSSSEEADPKAVRTSHKRQRSRGGVVATLTWPLRRLLFGARATPVGGLTSRHGSPGSSRRKPSSSRFPPRRSTSSPGAGMNMLMRTDSAAALPTLGIVGVGSGGVSSASSISRPSSRAGPRVGGLAFTSSAAGSGAASLGMGTPLGSPPLHQRAASPSPFAAAWASSAANDAPSLSATTSGYSSRSVSRAASPAFGLPPPGIGASGSTTPAPLSRNHSTASLTSLATLTPRTAGAFARRVSNSSHAHPGERMFDAAGEEELN</sequence>
<keyword evidence="4" id="KW-0547">Nucleotide-binding</keyword>
<name>A0A316ZB81_9BASI</name>
<evidence type="ECO:0000256" key="5">
    <source>
        <dbReference type="RuleBase" id="RU003833"/>
    </source>
</evidence>
<organism evidence="8 9">
    <name type="scientific">Tilletiopsis washingtonensis</name>
    <dbReference type="NCBI Taxonomy" id="58919"/>
    <lineage>
        <taxon>Eukaryota</taxon>
        <taxon>Fungi</taxon>
        <taxon>Dikarya</taxon>
        <taxon>Basidiomycota</taxon>
        <taxon>Ustilaginomycotina</taxon>
        <taxon>Exobasidiomycetes</taxon>
        <taxon>Entylomatales</taxon>
        <taxon>Entylomatales incertae sedis</taxon>
        <taxon>Tilletiopsis</taxon>
    </lineage>
</organism>
<accession>A0A316ZB81</accession>
<dbReference type="GO" id="GO:0005794">
    <property type="term" value="C:Golgi apparatus"/>
    <property type="evidence" value="ECO:0007669"/>
    <property type="project" value="TreeGrafter"/>
</dbReference>
<feature type="region of interest" description="Disordered" evidence="6">
    <location>
        <begin position="732"/>
        <end position="769"/>
    </location>
</feature>
<feature type="region of interest" description="Disordered" evidence="6">
    <location>
        <begin position="878"/>
        <end position="905"/>
    </location>
</feature>
<dbReference type="GO" id="GO:0016020">
    <property type="term" value="C:membrane"/>
    <property type="evidence" value="ECO:0007669"/>
    <property type="project" value="TreeGrafter"/>
</dbReference>
<keyword evidence="2 5" id="KW-0378">Hydrolase</keyword>
<feature type="active site" description="Proton acceptor" evidence="3">
    <location>
        <position position="196"/>
    </location>
</feature>
<feature type="region of interest" description="Disordered" evidence="6">
    <location>
        <begin position="791"/>
        <end position="811"/>
    </location>
</feature>
<feature type="region of interest" description="Disordered" evidence="6">
    <location>
        <begin position="489"/>
        <end position="511"/>
    </location>
</feature>
<evidence type="ECO:0000256" key="6">
    <source>
        <dbReference type="SAM" id="MobiDB-lite"/>
    </source>
</evidence>
<dbReference type="AlphaFoldDB" id="A0A316ZB81"/>
<dbReference type="GO" id="GO:0006256">
    <property type="term" value="P:UDP catabolic process"/>
    <property type="evidence" value="ECO:0007669"/>
    <property type="project" value="TreeGrafter"/>
</dbReference>
<keyword evidence="7" id="KW-0812">Transmembrane</keyword>
<dbReference type="Gene3D" id="3.30.420.150">
    <property type="entry name" value="Exopolyphosphatase. Domain 2"/>
    <property type="match status" value="1"/>
</dbReference>
<dbReference type="STRING" id="58919.A0A316ZB81"/>
<evidence type="ECO:0008006" key="10">
    <source>
        <dbReference type="Google" id="ProtNLM"/>
    </source>
</evidence>
<feature type="region of interest" description="Disordered" evidence="6">
    <location>
        <begin position="674"/>
        <end position="712"/>
    </location>
</feature>
<feature type="region of interest" description="Disordered" evidence="6">
    <location>
        <begin position="1"/>
        <end position="32"/>
    </location>
</feature>
<keyword evidence="4" id="KW-0067">ATP-binding</keyword>
<dbReference type="Proteomes" id="UP000245946">
    <property type="component" value="Unassembled WGS sequence"/>
</dbReference>
<dbReference type="PROSITE" id="PS01238">
    <property type="entry name" value="GDA1_CD39_NTPASE"/>
    <property type="match status" value="1"/>
</dbReference>
<feature type="transmembrane region" description="Helical" evidence="7">
    <location>
        <begin position="596"/>
        <end position="618"/>
    </location>
</feature>
<dbReference type="Pfam" id="PF01150">
    <property type="entry name" value="GDA1_CD39"/>
    <property type="match status" value="1"/>
</dbReference>